<evidence type="ECO:0008006" key="3">
    <source>
        <dbReference type="Google" id="ProtNLM"/>
    </source>
</evidence>
<sequence>MTPLGSPEIAVDRARLGEIGKLLGRGGEASVYELPKWSSPDRPGPLVFKEYRRPHGEPARLRTIVAVRGALDLQRRDRLDSLAAWPCRVVEDGGEVVGIVMPRIPARYTAEISLPGSNTVARHAREVQNLFIDPGRMARLGHEVPSMRARIALCRDMAAALAFFHDELEVVFGDINHANELYRLEPTGVFFIDCDGVRPRGVVARHSQLNSPDWIPPEPGPLTRATDLYKYGLFVLRCLLPGADASNNTDPAPAAAVLDAVGMDLLTRALHANPAVRPSARDWRRHLNALLGEPEEPPVITAASLGRDHVLRGQPVEVAWAAEHATTVEVRSGGFAVRVDGKAGRGTVLADVERSGFVQVHAHNELGVDVKVIGPVAVVQPPETAWLPAPLPSLVFPHVGLPVPPMFVPVPPAPVPAPALAADVARAAGPLRLTVPLAASMTPEDVIGAGPVLTFDTEGAA</sequence>
<protein>
    <recommendedName>
        <fullName evidence="3">Protein kinase domain-containing protein</fullName>
    </recommendedName>
</protein>
<evidence type="ECO:0000313" key="1">
    <source>
        <dbReference type="EMBL" id="GGS14836.1"/>
    </source>
</evidence>
<dbReference type="Proteomes" id="UP000660680">
    <property type="component" value="Unassembled WGS sequence"/>
</dbReference>
<dbReference type="Gene3D" id="1.10.510.10">
    <property type="entry name" value="Transferase(Phosphotransferase) domain 1"/>
    <property type="match status" value="1"/>
</dbReference>
<comment type="caution">
    <text evidence="1">The sequence shown here is derived from an EMBL/GenBank/DDBJ whole genome shotgun (WGS) entry which is preliminary data.</text>
</comment>
<name>A0A918G2A5_9PSEU</name>
<dbReference type="EMBL" id="BMRB01000001">
    <property type="protein sequence ID" value="GGS14836.1"/>
    <property type="molecule type" value="Genomic_DNA"/>
</dbReference>
<keyword evidence="2" id="KW-1185">Reference proteome</keyword>
<reference evidence="1" key="1">
    <citation type="journal article" date="2014" name="Int. J. Syst. Evol. Microbiol.">
        <title>Complete genome sequence of Corynebacterium casei LMG S-19264T (=DSM 44701T), isolated from a smear-ripened cheese.</title>
        <authorList>
            <consortium name="US DOE Joint Genome Institute (JGI-PGF)"/>
            <person name="Walter F."/>
            <person name="Albersmeier A."/>
            <person name="Kalinowski J."/>
            <person name="Ruckert C."/>
        </authorList>
    </citation>
    <scope>NUCLEOTIDE SEQUENCE</scope>
    <source>
        <strain evidence="1">JCM 3276</strain>
    </source>
</reference>
<organism evidence="1 2">
    <name type="scientific">Actinokineospora fastidiosa</name>
    <dbReference type="NCBI Taxonomy" id="1816"/>
    <lineage>
        <taxon>Bacteria</taxon>
        <taxon>Bacillati</taxon>
        <taxon>Actinomycetota</taxon>
        <taxon>Actinomycetes</taxon>
        <taxon>Pseudonocardiales</taxon>
        <taxon>Pseudonocardiaceae</taxon>
        <taxon>Actinokineospora</taxon>
    </lineage>
</organism>
<evidence type="ECO:0000313" key="2">
    <source>
        <dbReference type="Proteomes" id="UP000660680"/>
    </source>
</evidence>
<dbReference type="AlphaFoldDB" id="A0A918G2A5"/>
<proteinExistence type="predicted"/>
<reference evidence="1" key="2">
    <citation type="submission" date="2020-09" db="EMBL/GenBank/DDBJ databases">
        <authorList>
            <person name="Sun Q."/>
            <person name="Ohkuma M."/>
        </authorList>
    </citation>
    <scope>NUCLEOTIDE SEQUENCE</scope>
    <source>
        <strain evidence="1">JCM 3276</strain>
    </source>
</reference>
<dbReference type="InterPro" id="IPR011009">
    <property type="entry name" value="Kinase-like_dom_sf"/>
</dbReference>
<dbReference type="SUPFAM" id="SSF56112">
    <property type="entry name" value="Protein kinase-like (PK-like)"/>
    <property type="match status" value="1"/>
</dbReference>
<accession>A0A918G2A5</accession>
<gene>
    <name evidence="1" type="ORF">GCM10010171_03440</name>
</gene>